<dbReference type="SUPFAM" id="SSF51197">
    <property type="entry name" value="Clavaminate synthase-like"/>
    <property type="match status" value="1"/>
</dbReference>
<evidence type="ECO:0000256" key="3">
    <source>
        <dbReference type="ARBA" id="ARBA00082904"/>
    </source>
</evidence>
<feature type="domain" description="JmjC" evidence="4">
    <location>
        <begin position="1"/>
        <end position="124"/>
    </location>
</feature>
<dbReference type="InterPro" id="IPR050910">
    <property type="entry name" value="JMJD6_ArgDemeth/LysHydrox"/>
</dbReference>
<reference evidence="5" key="1">
    <citation type="submission" date="2023-01" db="EMBL/GenBank/DDBJ databases">
        <title>Genome assembly of the deep-sea coral Lophelia pertusa.</title>
        <authorList>
            <person name="Herrera S."/>
            <person name="Cordes E."/>
        </authorList>
    </citation>
    <scope>NUCLEOTIDE SEQUENCE</scope>
    <source>
        <strain evidence="5">USNM1676648</strain>
        <tissue evidence="5">Polyp</tissue>
    </source>
</reference>
<proteinExistence type="inferred from homology"/>
<evidence type="ECO:0000256" key="2">
    <source>
        <dbReference type="ARBA" id="ARBA00047762"/>
    </source>
</evidence>
<dbReference type="Proteomes" id="UP001163046">
    <property type="component" value="Unassembled WGS sequence"/>
</dbReference>
<evidence type="ECO:0000313" key="5">
    <source>
        <dbReference type="EMBL" id="KAJ7392075.1"/>
    </source>
</evidence>
<dbReference type="PANTHER" id="PTHR12480:SF6">
    <property type="entry name" value="2-OXOGLUTARATE AND IRON-DEPENDENT OXYGENASE JMJD4"/>
    <property type="match status" value="1"/>
</dbReference>
<dbReference type="Gene3D" id="2.60.120.650">
    <property type="entry name" value="Cupin"/>
    <property type="match status" value="1"/>
</dbReference>
<dbReference type="GO" id="GO:0043565">
    <property type="term" value="F:sequence-specific DNA binding"/>
    <property type="evidence" value="ECO:0007669"/>
    <property type="project" value="TreeGrafter"/>
</dbReference>
<comment type="catalytic activity">
    <reaction evidence="2">
        <text>L-lysyl-[protein] + 2-oxoglutarate + O2 = 4-hydroxy-L-lysyl-[protein] + succinate + CO2</text>
        <dbReference type="Rhea" id="RHEA:57156"/>
        <dbReference type="Rhea" id="RHEA-COMP:9752"/>
        <dbReference type="Rhea" id="RHEA-COMP:15084"/>
        <dbReference type="ChEBI" id="CHEBI:15379"/>
        <dbReference type="ChEBI" id="CHEBI:16526"/>
        <dbReference type="ChEBI" id="CHEBI:16810"/>
        <dbReference type="ChEBI" id="CHEBI:29969"/>
        <dbReference type="ChEBI" id="CHEBI:30031"/>
        <dbReference type="ChEBI" id="CHEBI:141495"/>
    </reaction>
</comment>
<organism evidence="5 6">
    <name type="scientific">Desmophyllum pertusum</name>
    <dbReference type="NCBI Taxonomy" id="174260"/>
    <lineage>
        <taxon>Eukaryota</taxon>
        <taxon>Metazoa</taxon>
        <taxon>Cnidaria</taxon>
        <taxon>Anthozoa</taxon>
        <taxon>Hexacorallia</taxon>
        <taxon>Scleractinia</taxon>
        <taxon>Caryophylliina</taxon>
        <taxon>Caryophylliidae</taxon>
        <taxon>Desmophyllum</taxon>
    </lineage>
</organism>
<dbReference type="GO" id="GO:0045905">
    <property type="term" value="P:positive regulation of translational termination"/>
    <property type="evidence" value="ECO:0007669"/>
    <property type="project" value="TreeGrafter"/>
</dbReference>
<dbReference type="SMART" id="SM00558">
    <property type="entry name" value="JmjC"/>
    <property type="match status" value="1"/>
</dbReference>
<dbReference type="GO" id="GO:0016706">
    <property type="term" value="F:2-oxoglutarate-dependent dioxygenase activity"/>
    <property type="evidence" value="ECO:0007669"/>
    <property type="project" value="TreeGrafter"/>
</dbReference>
<dbReference type="GO" id="GO:0005737">
    <property type="term" value="C:cytoplasm"/>
    <property type="evidence" value="ECO:0007669"/>
    <property type="project" value="TreeGrafter"/>
</dbReference>
<evidence type="ECO:0000259" key="4">
    <source>
        <dbReference type="PROSITE" id="PS51184"/>
    </source>
</evidence>
<comment type="similarity">
    <text evidence="1">Belongs to the JMJD6 family.</text>
</comment>
<dbReference type="AlphaFoldDB" id="A0A9X0A2W3"/>
<accession>A0A9X0A2W3</accession>
<dbReference type="PROSITE" id="PS51184">
    <property type="entry name" value="JMJC"/>
    <property type="match status" value="1"/>
</dbReference>
<sequence>MAVMSNTRTPFHADVFRSFSWSANICGCKKWLIYPPGQEKYLTDRLGNLAYDITSADMNDRSQFAEFEKASKPITVLQKEGEVIFVPSGWHHQVINLEDTISINHNWTNACGIFKMWEHLQSELVKVKQSIEDCRDMENWHQHCQVMLRASCGINYEEFVEFLDVIAKQRICNIREKVIDATSVEKNLNNQTSLSRTDFKSSVFQDWSSSMVEGQGQLLLIDYCRHDLVKVKECLISLKGEHSFNELQNKDLQIRIDELLQEIHTTLENKQT</sequence>
<evidence type="ECO:0000256" key="1">
    <source>
        <dbReference type="ARBA" id="ARBA00038068"/>
    </source>
</evidence>
<dbReference type="Pfam" id="PF02373">
    <property type="entry name" value="JmjC"/>
    <property type="match status" value="1"/>
</dbReference>
<protein>
    <recommendedName>
        <fullName evidence="3">Jumonji domain-containing protein 4</fullName>
    </recommendedName>
</protein>
<comment type="caution">
    <text evidence="5">The sequence shown here is derived from an EMBL/GenBank/DDBJ whole genome shotgun (WGS) entry which is preliminary data.</text>
</comment>
<dbReference type="EMBL" id="MU825403">
    <property type="protein sequence ID" value="KAJ7392075.1"/>
    <property type="molecule type" value="Genomic_DNA"/>
</dbReference>
<dbReference type="InterPro" id="IPR003347">
    <property type="entry name" value="JmjC_dom"/>
</dbReference>
<dbReference type="GO" id="GO:0005634">
    <property type="term" value="C:nucleus"/>
    <property type="evidence" value="ECO:0007669"/>
    <property type="project" value="TreeGrafter"/>
</dbReference>
<gene>
    <name evidence="5" type="primary">JMJD4_2</name>
    <name evidence="5" type="ORF">OS493_015023</name>
</gene>
<keyword evidence="6" id="KW-1185">Reference proteome</keyword>
<name>A0A9X0A2W3_9CNID</name>
<dbReference type="OrthoDB" id="203487at2759"/>
<evidence type="ECO:0000313" key="6">
    <source>
        <dbReference type="Proteomes" id="UP001163046"/>
    </source>
</evidence>
<dbReference type="PANTHER" id="PTHR12480">
    <property type="entry name" value="ARGININE DEMETHYLASE AND LYSYL-HYDROXYLASE JMJD"/>
    <property type="match status" value="1"/>
</dbReference>